<evidence type="ECO:0000256" key="1">
    <source>
        <dbReference type="SAM" id="Phobius"/>
    </source>
</evidence>
<accession>A0ABW3CN43</accession>
<dbReference type="EMBL" id="JBHTIR010003803">
    <property type="protein sequence ID" value="MFD0855818.1"/>
    <property type="molecule type" value="Genomic_DNA"/>
</dbReference>
<protein>
    <submittedName>
        <fullName evidence="2">ABC transporter permease</fullName>
    </submittedName>
</protein>
<keyword evidence="1" id="KW-0812">Transmembrane</keyword>
<proteinExistence type="predicted"/>
<name>A0ABW3CN43_9ACTN</name>
<evidence type="ECO:0000313" key="2">
    <source>
        <dbReference type="EMBL" id="MFD0855818.1"/>
    </source>
</evidence>
<keyword evidence="3" id="KW-1185">Reference proteome</keyword>
<sequence length="62" mass="6088">PGARSASIQQWALSATDALTGTTQVTSTVALGLAVPLLAGVTLAAALLAVVRLRSLSVASAE</sequence>
<gene>
    <name evidence="2" type="ORF">ACFQ07_26485</name>
</gene>
<organism evidence="2 3">
    <name type="scientific">Actinomadura adrarensis</name>
    <dbReference type="NCBI Taxonomy" id="1819600"/>
    <lineage>
        <taxon>Bacteria</taxon>
        <taxon>Bacillati</taxon>
        <taxon>Actinomycetota</taxon>
        <taxon>Actinomycetes</taxon>
        <taxon>Streptosporangiales</taxon>
        <taxon>Thermomonosporaceae</taxon>
        <taxon>Actinomadura</taxon>
    </lineage>
</organism>
<feature type="transmembrane region" description="Helical" evidence="1">
    <location>
        <begin position="29"/>
        <end position="51"/>
    </location>
</feature>
<dbReference type="Proteomes" id="UP001597083">
    <property type="component" value="Unassembled WGS sequence"/>
</dbReference>
<reference evidence="3" key="1">
    <citation type="journal article" date="2019" name="Int. J. Syst. Evol. Microbiol.">
        <title>The Global Catalogue of Microorganisms (GCM) 10K type strain sequencing project: providing services to taxonomists for standard genome sequencing and annotation.</title>
        <authorList>
            <consortium name="The Broad Institute Genomics Platform"/>
            <consortium name="The Broad Institute Genome Sequencing Center for Infectious Disease"/>
            <person name="Wu L."/>
            <person name="Ma J."/>
        </authorList>
    </citation>
    <scope>NUCLEOTIDE SEQUENCE [LARGE SCALE GENOMIC DNA]</scope>
    <source>
        <strain evidence="3">JCM 31696</strain>
    </source>
</reference>
<evidence type="ECO:0000313" key="3">
    <source>
        <dbReference type="Proteomes" id="UP001597083"/>
    </source>
</evidence>
<comment type="caution">
    <text evidence="2">The sequence shown here is derived from an EMBL/GenBank/DDBJ whole genome shotgun (WGS) entry which is preliminary data.</text>
</comment>
<keyword evidence="1" id="KW-0472">Membrane</keyword>
<feature type="non-terminal residue" evidence="2">
    <location>
        <position position="1"/>
    </location>
</feature>
<keyword evidence="1" id="KW-1133">Transmembrane helix</keyword>